<reference evidence="2" key="2">
    <citation type="submission" date="2015-04" db="EMBL/GenBank/DDBJ databases">
        <title>Draft Genome Sequences of Eight Spore-Forming Food Isolates of Bacillus cereus Genome sequencing.</title>
        <authorList>
            <person name="Krawcyk A.O."/>
            <person name="de Jong A."/>
            <person name="Eijlander R.T."/>
            <person name="Berendsen E.M."/>
            <person name="Holsappel S."/>
            <person name="Wells-Bennik M."/>
            <person name="Kuipers O.P."/>
        </authorList>
    </citation>
    <scope>NUCLEOTIDE SEQUENCE [LARGE SCALE GENOMIC DNA]</scope>
    <source>
        <strain evidence="2">B4147</strain>
    </source>
</reference>
<dbReference type="Proteomes" id="UP000035350">
    <property type="component" value="Unassembled WGS sequence"/>
</dbReference>
<evidence type="ECO:0000313" key="1">
    <source>
        <dbReference type="EMBL" id="KKZ93024.1"/>
    </source>
</evidence>
<organism evidence="1 2">
    <name type="scientific">Bacillus wiedmannii</name>
    <dbReference type="NCBI Taxonomy" id="1890302"/>
    <lineage>
        <taxon>Bacteria</taxon>
        <taxon>Bacillati</taxon>
        <taxon>Bacillota</taxon>
        <taxon>Bacilli</taxon>
        <taxon>Bacillales</taxon>
        <taxon>Bacillaceae</taxon>
        <taxon>Bacillus</taxon>
        <taxon>Bacillus cereus group</taxon>
    </lineage>
</organism>
<sequence length="37" mass="4239">MKLESIYIKVQGLLRGIKECIEVDGKYKKNYPIIVVG</sequence>
<evidence type="ECO:0000313" key="2">
    <source>
        <dbReference type="Proteomes" id="UP000035350"/>
    </source>
</evidence>
<gene>
    <name evidence="1" type="ORF">B4147_2260</name>
</gene>
<protein>
    <submittedName>
        <fullName evidence="1">Uncharacterized protein</fullName>
    </submittedName>
</protein>
<name>A0A0G8C0Y3_9BACI</name>
<dbReference type="PATRIC" id="fig|1396.433.peg.4987"/>
<dbReference type="AlphaFoldDB" id="A0A0G8C0Y3"/>
<proteinExistence type="predicted"/>
<reference evidence="1 2" key="1">
    <citation type="journal article" date="2015" name="Genome Announc.">
        <title>Next-Generation Whole-Genome Sequencing of Eight Strains of Bacillus cereus, Isolated from Food.</title>
        <authorList>
            <person name="Krawczyk A.O."/>
            <person name="de Jong A."/>
            <person name="Eijlander R.T."/>
            <person name="Berendsen E.M."/>
            <person name="Holsappel S."/>
            <person name="Wells-Bennik M.H."/>
            <person name="Kuipers O.P."/>
        </authorList>
    </citation>
    <scope>NUCLEOTIDE SEQUENCE [LARGE SCALE GENOMIC DNA]</scope>
    <source>
        <strain evidence="1 2">B4147</strain>
    </source>
</reference>
<comment type="caution">
    <text evidence="1">The sequence shown here is derived from an EMBL/GenBank/DDBJ whole genome shotgun (WGS) entry which is preliminary data.</text>
</comment>
<accession>A0A0G8C0Y3</accession>
<dbReference type="EMBL" id="LCYN01000031">
    <property type="protein sequence ID" value="KKZ93024.1"/>
    <property type="molecule type" value="Genomic_DNA"/>
</dbReference>